<dbReference type="OrthoDB" id="1799165at2"/>
<sequence>MRDLEKLIDEVNGSMAMEGMPLTQSDKDRIRYCAGNDKLVEKTIAELVKKHTAAHDYDHEQQL</sequence>
<evidence type="ECO:0000313" key="1">
    <source>
        <dbReference type="EMBL" id="CDX04437.1"/>
    </source>
</evidence>
<dbReference type="PATRIC" id="fig|49338.4.peg.4897"/>
<dbReference type="RefSeq" id="WP_005813666.1">
    <property type="nucleotide sequence ID" value="NZ_CABKQQ010000049.1"/>
</dbReference>
<protein>
    <submittedName>
        <fullName evidence="1">Uncharacterized protein</fullName>
    </submittedName>
</protein>
<accession>A0A098B7U0</accession>
<reference evidence="2 3" key="2">
    <citation type="submission" date="2015-12" db="EMBL/GenBank/DDBJ databases">
        <title>Draft Genome Sequence of Desulfitobacterium hafniense Strain DH, a Sulfate-reducing Bacterium Isolated from Paddy Soils.</title>
        <authorList>
            <person name="Bao P."/>
            <person name="Zhang X."/>
            <person name="Li G."/>
        </authorList>
    </citation>
    <scope>NUCLEOTIDE SEQUENCE [LARGE SCALE GENOMIC DNA]</scope>
    <source>
        <strain evidence="2 3">DH</strain>
    </source>
</reference>
<dbReference type="AlphaFoldDB" id="A0A098B7U0"/>
<dbReference type="Proteomes" id="UP000054623">
    <property type="component" value="Unassembled WGS sequence"/>
</dbReference>
<reference evidence="1" key="1">
    <citation type="submission" date="2014-07" db="EMBL/GenBank/DDBJ databases">
        <authorList>
            <person name="Hornung V.Bastian."/>
        </authorList>
    </citation>
    <scope>NUCLEOTIDE SEQUENCE</scope>
    <source>
        <strain evidence="1">PCE-S</strain>
    </source>
</reference>
<gene>
    <name evidence="2" type="ORF">AT727_16425</name>
    <name evidence="1" type="ORF">DPCES_4551</name>
</gene>
<dbReference type="EMBL" id="LK996017">
    <property type="protein sequence ID" value="CDX04437.1"/>
    <property type="molecule type" value="Genomic_DNA"/>
</dbReference>
<organism evidence="1">
    <name type="scientific">Desulfitobacterium hafniense</name>
    <name type="common">Desulfitobacterium frappieri</name>
    <dbReference type="NCBI Taxonomy" id="49338"/>
    <lineage>
        <taxon>Bacteria</taxon>
        <taxon>Bacillati</taxon>
        <taxon>Bacillota</taxon>
        <taxon>Clostridia</taxon>
        <taxon>Eubacteriales</taxon>
        <taxon>Desulfitobacteriaceae</taxon>
        <taxon>Desulfitobacterium</taxon>
    </lineage>
</organism>
<proteinExistence type="predicted"/>
<name>A0A098B7U0_DESHA</name>
<evidence type="ECO:0000313" key="2">
    <source>
        <dbReference type="EMBL" id="KTE93050.1"/>
    </source>
</evidence>
<dbReference type="EMBL" id="LOCK01000009">
    <property type="protein sequence ID" value="KTE93050.1"/>
    <property type="molecule type" value="Genomic_DNA"/>
</dbReference>
<evidence type="ECO:0000313" key="3">
    <source>
        <dbReference type="Proteomes" id="UP000054623"/>
    </source>
</evidence>